<dbReference type="InterPro" id="IPR015102">
    <property type="entry name" value="Tscrpt_reg_HTH_FeoC"/>
</dbReference>
<dbReference type="Gene3D" id="1.10.10.10">
    <property type="entry name" value="Winged helix-like DNA-binding domain superfamily/Winged helix DNA-binding domain"/>
    <property type="match status" value="1"/>
</dbReference>
<dbReference type="SUPFAM" id="SSF46785">
    <property type="entry name" value="Winged helix' DNA-binding domain"/>
    <property type="match status" value="1"/>
</dbReference>
<protein>
    <submittedName>
        <fullName evidence="2">FeoC like transcriptional regulator</fullName>
    </submittedName>
</protein>
<dbReference type="Proteomes" id="UP000054908">
    <property type="component" value="Unassembled WGS sequence"/>
</dbReference>
<dbReference type="RefSeq" id="WP_058451902.1">
    <property type="nucleotide sequence ID" value="NZ_CAAAIB010000010.1"/>
</dbReference>
<evidence type="ECO:0000313" key="2">
    <source>
        <dbReference type="EMBL" id="KTD28062.1"/>
    </source>
</evidence>
<evidence type="ECO:0000259" key="1">
    <source>
        <dbReference type="Pfam" id="PF09012"/>
    </source>
</evidence>
<keyword evidence="3" id="KW-1185">Reference proteome</keyword>
<dbReference type="STRING" id="466.Lmac_1121"/>
<organism evidence="2 3">
    <name type="scientific">Legionella maceachernii</name>
    <dbReference type="NCBI Taxonomy" id="466"/>
    <lineage>
        <taxon>Bacteria</taxon>
        <taxon>Pseudomonadati</taxon>
        <taxon>Pseudomonadota</taxon>
        <taxon>Gammaproteobacteria</taxon>
        <taxon>Legionellales</taxon>
        <taxon>Legionellaceae</taxon>
        <taxon>Legionella</taxon>
    </lineage>
</organism>
<name>A0A0W0W765_9GAMM</name>
<dbReference type="EMBL" id="LNYL01000027">
    <property type="protein sequence ID" value="KTD28062.1"/>
    <property type="molecule type" value="Genomic_DNA"/>
</dbReference>
<proteinExistence type="predicted"/>
<gene>
    <name evidence="2" type="ORF">Lmac_1121</name>
</gene>
<dbReference type="Pfam" id="PF09012">
    <property type="entry name" value="FeoC"/>
    <property type="match status" value="1"/>
</dbReference>
<evidence type="ECO:0000313" key="3">
    <source>
        <dbReference type="Proteomes" id="UP000054908"/>
    </source>
</evidence>
<dbReference type="InterPro" id="IPR036390">
    <property type="entry name" value="WH_DNA-bd_sf"/>
</dbReference>
<accession>A0A0W0W765</accession>
<sequence>MLLQIRDYLRRHRVASNQQIAREFQIELQALQPMLDLWLRKGVIACCQEKSDCQSSCFKCKTQPPVYYQTLEAF</sequence>
<feature type="domain" description="Transcriptional regulator HTH-type FeoC" evidence="1">
    <location>
        <begin position="1"/>
        <end position="68"/>
    </location>
</feature>
<dbReference type="InterPro" id="IPR036388">
    <property type="entry name" value="WH-like_DNA-bd_sf"/>
</dbReference>
<dbReference type="PATRIC" id="fig|466.6.peg.1192"/>
<dbReference type="OrthoDB" id="467062at2"/>
<reference evidence="2 3" key="1">
    <citation type="submission" date="2015-11" db="EMBL/GenBank/DDBJ databases">
        <title>Genomic analysis of 38 Legionella species identifies large and diverse effector repertoires.</title>
        <authorList>
            <person name="Burstein D."/>
            <person name="Amaro F."/>
            <person name="Zusman T."/>
            <person name="Lifshitz Z."/>
            <person name="Cohen O."/>
            <person name="Gilbert J.A."/>
            <person name="Pupko T."/>
            <person name="Shuman H.A."/>
            <person name="Segal G."/>
        </authorList>
    </citation>
    <scope>NUCLEOTIDE SEQUENCE [LARGE SCALE GENOMIC DNA]</scope>
    <source>
        <strain evidence="2 3">PX-1-G2-E2</strain>
    </source>
</reference>
<comment type="caution">
    <text evidence="2">The sequence shown here is derived from an EMBL/GenBank/DDBJ whole genome shotgun (WGS) entry which is preliminary data.</text>
</comment>
<dbReference type="AlphaFoldDB" id="A0A0W0W765"/>